<dbReference type="EMBL" id="BDDD01000803">
    <property type="protein sequence ID" value="GAV70403.1"/>
    <property type="molecule type" value="Genomic_DNA"/>
</dbReference>
<dbReference type="OrthoDB" id="1750575at2759"/>
<reference evidence="2" key="1">
    <citation type="submission" date="2016-04" db="EMBL/GenBank/DDBJ databases">
        <title>Cephalotus genome sequencing.</title>
        <authorList>
            <person name="Fukushima K."/>
            <person name="Hasebe M."/>
            <person name="Fang X."/>
        </authorList>
    </citation>
    <scope>NUCLEOTIDE SEQUENCE [LARGE SCALE GENOMIC DNA]</scope>
    <source>
        <strain evidence="2">cv. St1</strain>
    </source>
</reference>
<comment type="caution">
    <text evidence="1">The sequence shown here is derived from an EMBL/GenBank/DDBJ whole genome shotgun (WGS) entry which is preliminary data.</text>
</comment>
<dbReference type="PANTHER" id="PTHR37610:SF40">
    <property type="entry name" value="OS01G0909600 PROTEIN"/>
    <property type="match status" value="1"/>
</dbReference>
<dbReference type="AlphaFoldDB" id="A0A1Q3BRP9"/>
<feature type="non-terminal residue" evidence="1">
    <location>
        <position position="134"/>
    </location>
</feature>
<accession>A0A1Q3BRP9</accession>
<gene>
    <name evidence="1" type="ORF">CFOL_v3_13901</name>
</gene>
<sequence>RGFSGFLIGASKKPEQGDAQNKWITTNYLIMSYLINSMDPTVAGYLLMESSTDIWTSAEKTFSKKKNTSQMSVFQYYSTLKALWHELDYYGPFNAIDPTNVVAFQEWQNNDRLFDFLAGLNMEFEPIRAQILST</sequence>
<keyword evidence="2" id="KW-1185">Reference proteome</keyword>
<protein>
    <submittedName>
        <fullName evidence="1">UBN2_3 domain-containing protein</fullName>
    </submittedName>
</protein>
<evidence type="ECO:0000313" key="2">
    <source>
        <dbReference type="Proteomes" id="UP000187406"/>
    </source>
</evidence>
<proteinExistence type="predicted"/>
<evidence type="ECO:0000313" key="1">
    <source>
        <dbReference type="EMBL" id="GAV70403.1"/>
    </source>
</evidence>
<dbReference type="Proteomes" id="UP000187406">
    <property type="component" value="Unassembled WGS sequence"/>
</dbReference>
<dbReference type="InParanoid" id="A0A1Q3BRP9"/>
<name>A0A1Q3BRP9_CEPFO</name>
<dbReference type="PANTHER" id="PTHR37610">
    <property type="entry name" value="CCHC-TYPE DOMAIN-CONTAINING PROTEIN"/>
    <property type="match status" value="1"/>
</dbReference>
<organism evidence="1 2">
    <name type="scientific">Cephalotus follicularis</name>
    <name type="common">Albany pitcher plant</name>
    <dbReference type="NCBI Taxonomy" id="3775"/>
    <lineage>
        <taxon>Eukaryota</taxon>
        <taxon>Viridiplantae</taxon>
        <taxon>Streptophyta</taxon>
        <taxon>Embryophyta</taxon>
        <taxon>Tracheophyta</taxon>
        <taxon>Spermatophyta</taxon>
        <taxon>Magnoliopsida</taxon>
        <taxon>eudicotyledons</taxon>
        <taxon>Gunneridae</taxon>
        <taxon>Pentapetalae</taxon>
        <taxon>rosids</taxon>
        <taxon>fabids</taxon>
        <taxon>Oxalidales</taxon>
        <taxon>Cephalotaceae</taxon>
        <taxon>Cephalotus</taxon>
    </lineage>
</organism>
<feature type="non-terminal residue" evidence="1">
    <location>
        <position position="1"/>
    </location>
</feature>